<dbReference type="Proteomes" id="UP000178098">
    <property type="component" value="Unassembled WGS sequence"/>
</dbReference>
<gene>
    <name evidence="1" type="ORF">A3D08_00855</name>
</gene>
<dbReference type="AlphaFoldDB" id="A0A1F7HF50"/>
<accession>A0A1F7HF50</accession>
<name>A0A1F7HF50_9BACT</name>
<comment type="caution">
    <text evidence="1">The sequence shown here is derived from an EMBL/GenBank/DDBJ whole genome shotgun (WGS) entry which is preliminary data.</text>
</comment>
<evidence type="ECO:0000313" key="1">
    <source>
        <dbReference type="EMBL" id="OGK29877.1"/>
    </source>
</evidence>
<protein>
    <submittedName>
        <fullName evidence="1">Uncharacterized protein</fullName>
    </submittedName>
</protein>
<organism evidence="1 2">
    <name type="scientific">Candidatus Roizmanbacteria bacterium RIFCSPHIGHO2_02_FULL_43_11</name>
    <dbReference type="NCBI Taxonomy" id="1802043"/>
    <lineage>
        <taxon>Bacteria</taxon>
        <taxon>Candidatus Roizmaniibacteriota</taxon>
    </lineage>
</organism>
<dbReference type="EMBL" id="MFZT01000038">
    <property type="protein sequence ID" value="OGK29877.1"/>
    <property type="molecule type" value="Genomic_DNA"/>
</dbReference>
<proteinExistence type="predicted"/>
<sequence>MSVSAGAGWYLKLKRNVILLVAGEQETPLLNVIAQTENMKSSSKYTTLQHLRKMTERNPKTHLSRCNNINKRTNVSIIRNTLTCVHQGFYTD</sequence>
<reference evidence="1 2" key="1">
    <citation type="journal article" date="2016" name="Nat. Commun.">
        <title>Thousands of microbial genomes shed light on interconnected biogeochemical processes in an aquifer system.</title>
        <authorList>
            <person name="Anantharaman K."/>
            <person name="Brown C.T."/>
            <person name="Hug L.A."/>
            <person name="Sharon I."/>
            <person name="Castelle C.J."/>
            <person name="Probst A.J."/>
            <person name="Thomas B.C."/>
            <person name="Singh A."/>
            <person name="Wilkins M.J."/>
            <person name="Karaoz U."/>
            <person name="Brodie E.L."/>
            <person name="Williams K.H."/>
            <person name="Hubbard S.S."/>
            <person name="Banfield J.F."/>
        </authorList>
    </citation>
    <scope>NUCLEOTIDE SEQUENCE [LARGE SCALE GENOMIC DNA]</scope>
</reference>
<evidence type="ECO:0000313" key="2">
    <source>
        <dbReference type="Proteomes" id="UP000178098"/>
    </source>
</evidence>